<dbReference type="Pfam" id="PF04367">
    <property type="entry name" value="DUF502"/>
    <property type="match status" value="1"/>
</dbReference>
<proteinExistence type="predicted"/>
<dbReference type="PANTHER" id="PTHR31876">
    <property type="entry name" value="COV-LIKE PROTEIN 1"/>
    <property type="match status" value="1"/>
</dbReference>
<evidence type="ECO:0000313" key="2">
    <source>
        <dbReference type="EMBL" id="VHO00610.1"/>
    </source>
</evidence>
<feature type="transmembrane region" description="Helical" evidence="1">
    <location>
        <begin position="7"/>
        <end position="28"/>
    </location>
</feature>
<sequence length="202" mass="21975">MNIVVRSLFTGLAVVLPLIITIELIRWLLQLVETSLAPLLQVVLPAAWYLPGMAIISFILLCSVIGYSSRWSGFNWLWQMPGKIMLKLPGTKQIYGMLQDIMDLMAGKNFTDGSVVMVKLPASEIELIGIITKQGGTASDRMSALMQANQLAVFIPMAYNVGGYTVIVPRSCTRNLDMKPAEALQLVMSGGLGSSKAPGTDR</sequence>
<keyword evidence="1" id="KW-0812">Transmembrane</keyword>
<gene>
    <name evidence="2" type="ORF">BAL341_173</name>
</gene>
<evidence type="ECO:0000256" key="1">
    <source>
        <dbReference type="SAM" id="Phobius"/>
    </source>
</evidence>
<dbReference type="EMBL" id="CAAJGR010000042">
    <property type="protein sequence ID" value="VHO00610.1"/>
    <property type="molecule type" value="Genomic_DNA"/>
</dbReference>
<name>A0A486XH31_9GAMM</name>
<feature type="transmembrane region" description="Helical" evidence="1">
    <location>
        <begin position="48"/>
        <end position="67"/>
    </location>
</feature>
<accession>A0A486XH31</accession>
<dbReference type="InterPro" id="IPR007462">
    <property type="entry name" value="COV1-like"/>
</dbReference>
<reference evidence="2" key="1">
    <citation type="submission" date="2019-04" db="EMBL/GenBank/DDBJ databases">
        <authorList>
            <person name="Brambilla D."/>
        </authorList>
    </citation>
    <scope>NUCLEOTIDE SEQUENCE</scope>
    <source>
        <strain evidence="2">BAL1</strain>
    </source>
</reference>
<keyword evidence="1" id="KW-1133">Transmembrane helix</keyword>
<dbReference type="PANTHER" id="PTHR31876:SF26">
    <property type="entry name" value="PROTEIN LIKE COV 2"/>
    <property type="match status" value="1"/>
</dbReference>
<keyword evidence="1" id="KW-0472">Membrane</keyword>
<protein>
    <submittedName>
        <fullName evidence="2">Putative exported protein</fullName>
    </submittedName>
</protein>
<dbReference type="AlphaFoldDB" id="A0A486XH31"/>
<organism evidence="2">
    <name type="scientific">Rheinheimera sp. BAL341</name>
    <dbReference type="NCBI Taxonomy" id="1708203"/>
    <lineage>
        <taxon>Bacteria</taxon>
        <taxon>Pseudomonadati</taxon>
        <taxon>Pseudomonadota</taxon>
        <taxon>Gammaproteobacteria</taxon>
        <taxon>Chromatiales</taxon>
        <taxon>Chromatiaceae</taxon>
        <taxon>Rheinheimera</taxon>
    </lineage>
</organism>